<reference evidence="7 8" key="1">
    <citation type="submission" date="2021-12" db="EMBL/GenBank/DDBJ databases">
        <title>Discovery of the Pendulisporaceae a myxobacterial family with distinct sporulation behavior and unique specialized metabolism.</title>
        <authorList>
            <person name="Garcia R."/>
            <person name="Popoff A."/>
            <person name="Bader C.D."/>
            <person name="Loehr J."/>
            <person name="Walesch S."/>
            <person name="Walt C."/>
            <person name="Boldt J."/>
            <person name="Bunk B."/>
            <person name="Haeckl F.J.F.P.J."/>
            <person name="Gunesch A.P."/>
            <person name="Birkelbach J."/>
            <person name="Nuebel U."/>
            <person name="Pietschmann T."/>
            <person name="Bach T."/>
            <person name="Mueller R."/>
        </authorList>
    </citation>
    <scope>NUCLEOTIDE SEQUENCE [LARGE SCALE GENOMIC DNA]</scope>
    <source>
        <strain evidence="7 8">MSr11954</strain>
    </source>
</reference>
<keyword evidence="3" id="KW-0697">Rotamase</keyword>
<dbReference type="Pfam" id="PF00160">
    <property type="entry name" value="Pro_isomerase"/>
    <property type="match status" value="1"/>
</dbReference>
<keyword evidence="8" id="KW-1185">Reference proteome</keyword>
<keyword evidence="4" id="KW-0413">Isomerase</keyword>
<organism evidence="7 8">
    <name type="scientific">Pendulispora albinea</name>
    <dbReference type="NCBI Taxonomy" id="2741071"/>
    <lineage>
        <taxon>Bacteria</taxon>
        <taxon>Pseudomonadati</taxon>
        <taxon>Myxococcota</taxon>
        <taxon>Myxococcia</taxon>
        <taxon>Myxococcales</taxon>
        <taxon>Sorangiineae</taxon>
        <taxon>Pendulisporaceae</taxon>
        <taxon>Pendulispora</taxon>
    </lineage>
</organism>
<dbReference type="PROSITE" id="PS50072">
    <property type="entry name" value="CSA_PPIASE_2"/>
    <property type="match status" value="1"/>
</dbReference>
<sequence>MSTSRGAAASSAAMVVLGCKLRFDLRGELVGPAKRRLDAAAEAWRPLSSTGGAGAPVVIVSGGRVWDGVVEADALEKGLIERGVPKEHIVRERCSFHTVDNARFTATLLARRAIDEVFLVTCDWHLPRARRAFERQGLRVHQVPAPAPPRNLGHRVWRWGRERVAQWLSTLPVIGVALLVVLLVLPGVGCKKSETSTPSSDGGADGATIATIDPVEWSAIDRAEDRRRASEIGDGMLAHPDIRVRRRAVRALARIADDASIPGLMRALSDTDDTVVAWAAYGLGYTCKGKEEAHVAALSTRAASLAASLAALAAAKPASSTAPQSASGIAPEIVDAKWAIARALGHCGGPAAESLLVGWVRSRGPWAEGAAYGLGDIATAQAGASLPGGALSAAARLGDESITALLDAASPPSPVAAALYGLGRIKRLPDAFAPRLVEVARGALANAAPSPERIFAVRALAHAGPGAAPELAKIARERTFTAAERAEAARGLGQLEAPGRDAAGEVLAALVPKADPIALTALAGDDFGVLSTLVDAFHGEVPKSGEAAMLSLAGLQAPGELPPVLARRLGALRCAAASAIAKEVYEHELLARCDAKGSVAFERARLAAVVRKPLTGERRNAWAALAKSANLQVREAALEASDAHPELGDAVRPLLALALRSGQAGLAGTAADAIHSHPDRASAAHDARRPDPAVRAALAEALAFPWTEDLLETKIALVEAAAAVGLKEARAAALTACKSPNVTMRQRAAKALATLDLDAGAAPARLGDSGACVPDEAPAAQEIAHLLDQPTKIVLETDAGRLAIVLDPSLAPVTATRLLALARSGFYKGVRVHRVVPGFVAQFGDPGGDGYGGSGRSLRCETSPVPFEPLTVGVATAGRDTGSSQIFVTLSRTPHLDGNYTRVGRAEGDWWAVAQGDVIHDVRVE</sequence>
<gene>
    <name evidence="7" type="ORF">LZC94_42340</name>
</gene>
<dbReference type="InterPro" id="IPR029000">
    <property type="entry name" value="Cyclophilin-like_dom_sf"/>
</dbReference>
<dbReference type="InterPro" id="IPR002130">
    <property type="entry name" value="Cyclophilin-type_PPIase_dom"/>
</dbReference>
<dbReference type="PRINTS" id="PR00153">
    <property type="entry name" value="CSAPPISMRASE"/>
</dbReference>
<feature type="domain" description="PPIase cyclophilin-type" evidence="6">
    <location>
        <begin position="796"/>
        <end position="925"/>
    </location>
</feature>
<proteinExistence type="inferred from homology"/>
<dbReference type="Pfam" id="PF13646">
    <property type="entry name" value="HEAT_2"/>
    <property type="match status" value="1"/>
</dbReference>
<dbReference type="SUPFAM" id="SSF50891">
    <property type="entry name" value="Cyclophilin-like"/>
    <property type="match status" value="1"/>
</dbReference>
<dbReference type="EC" id="5.2.1.8" evidence="2"/>
<dbReference type="Gene3D" id="3.40.50.620">
    <property type="entry name" value="HUPs"/>
    <property type="match status" value="1"/>
</dbReference>
<dbReference type="PANTHER" id="PTHR45625">
    <property type="entry name" value="PEPTIDYL-PROLYL CIS-TRANS ISOMERASE-RELATED"/>
    <property type="match status" value="1"/>
</dbReference>
<dbReference type="PROSITE" id="PS51257">
    <property type="entry name" value="PROKAR_LIPOPROTEIN"/>
    <property type="match status" value="1"/>
</dbReference>
<dbReference type="InterPro" id="IPR020892">
    <property type="entry name" value="Cyclophilin-type_PPIase_CS"/>
</dbReference>
<keyword evidence="5" id="KW-1133">Transmembrane helix</keyword>
<protein>
    <recommendedName>
        <fullName evidence="2">peptidylprolyl isomerase</fullName>
        <ecNumber evidence="2">5.2.1.8</ecNumber>
    </recommendedName>
</protein>
<dbReference type="Gene3D" id="1.25.10.10">
    <property type="entry name" value="Leucine-rich Repeat Variant"/>
    <property type="match status" value="1"/>
</dbReference>
<comment type="similarity">
    <text evidence="1">Belongs to the cyclophilin-type PPIase family.</text>
</comment>
<evidence type="ECO:0000256" key="3">
    <source>
        <dbReference type="ARBA" id="ARBA00023110"/>
    </source>
</evidence>
<dbReference type="PROSITE" id="PS00170">
    <property type="entry name" value="CSA_PPIASE_1"/>
    <property type="match status" value="1"/>
</dbReference>
<dbReference type="SMART" id="SM00567">
    <property type="entry name" value="EZ_HEAT"/>
    <property type="match status" value="5"/>
</dbReference>
<dbReference type="Pfam" id="PF02698">
    <property type="entry name" value="DUF218"/>
    <property type="match status" value="1"/>
</dbReference>
<evidence type="ECO:0000313" key="7">
    <source>
        <dbReference type="EMBL" id="WXB14452.1"/>
    </source>
</evidence>
<dbReference type="Proteomes" id="UP001370348">
    <property type="component" value="Chromosome"/>
</dbReference>
<dbReference type="InterPro" id="IPR014729">
    <property type="entry name" value="Rossmann-like_a/b/a_fold"/>
</dbReference>
<evidence type="ECO:0000256" key="5">
    <source>
        <dbReference type="SAM" id="Phobius"/>
    </source>
</evidence>
<evidence type="ECO:0000256" key="2">
    <source>
        <dbReference type="ARBA" id="ARBA00013194"/>
    </source>
</evidence>
<name>A0ABZ2LU62_9BACT</name>
<keyword evidence="5" id="KW-0472">Membrane</keyword>
<dbReference type="InterPro" id="IPR004155">
    <property type="entry name" value="PBS_lyase_HEAT"/>
</dbReference>
<keyword evidence="5" id="KW-0812">Transmembrane</keyword>
<feature type="transmembrane region" description="Helical" evidence="5">
    <location>
        <begin position="164"/>
        <end position="185"/>
    </location>
</feature>
<dbReference type="InterPro" id="IPR011989">
    <property type="entry name" value="ARM-like"/>
</dbReference>
<dbReference type="EMBL" id="CP089984">
    <property type="protein sequence ID" value="WXB14452.1"/>
    <property type="molecule type" value="Genomic_DNA"/>
</dbReference>
<evidence type="ECO:0000313" key="8">
    <source>
        <dbReference type="Proteomes" id="UP001370348"/>
    </source>
</evidence>
<dbReference type="InterPro" id="IPR016024">
    <property type="entry name" value="ARM-type_fold"/>
</dbReference>
<dbReference type="SUPFAM" id="SSF48371">
    <property type="entry name" value="ARM repeat"/>
    <property type="match status" value="1"/>
</dbReference>
<evidence type="ECO:0000259" key="6">
    <source>
        <dbReference type="PROSITE" id="PS50072"/>
    </source>
</evidence>
<evidence type="ECO:0000256" key="1">
    <source>
        <dbReference type="ARBA" id="ARBA00007365"/>
    </source>
</evidence>
<dbReference type="InterPro" id="IPR044666">
    <property type="entry name" value="Cyclophilin_A-like"/>
</dbReference>
<evidence type="ECO:0000256" key="4">
    <source>
        <dbReference type="ARBA" id="ARBA00023235"/>
    </source>
</evidence>
<dbReference type="Gene3D" id="2.40.100.10">
    <property type="entry name" value="Cyclophilin-like"/>
    <property type="match status" value="1"/>
</dbReference>
<dbReference type="PANTHER" id="PTHR45625:SF4">
    <property type="entry name" value="PEPTIDYLPROLYL ISOMERASE DOMAIN AND WD REPEAT-CONTAINING PROTEIN 1"/>
    <property type="match status" value="1"/>
</dbReference>
<dbReference type="RefSeq" id="WP_394824072.1">
    <property type="nucleotide sequence ID" value="NZ_CP089984.1"/>
</dbReference>
<dbReference type="InterPro" id="IPR003848">
    <property type="entry name" value="DUF218"/>
</dbReference>
<dbReference type="CDD" id="cd06259">
    <property type="entry name" value="YdcF-like"/>
    <property type="match status" value="1"/>
</dbReference>
<accession>A0ABZ2LU62</accession>